<evidence type="ECO:0000313" key="13">
    <source>
        <dbReference type="EMBL" id="VAW77558.1"/>
    </source>
</evidence>
<keyword evidence="3" id="KW-0410">Iron transport</keyword>
<dbReference type="EMBL" id="UOFM01000226">
    <property type="protein sequence ID" value="VAW77558.1"/>
    <property type="molecule type" value="Genomic_DNA"/>
</dbReference>
<evidence type="ECO:0000256" key="4">
    <source>
        <dbReference type="ARBA" id="ARBA00022692"/>
    </source>
</evidence>
<dbReference type="InterPro" id="IPR000531">
    <property type="entry name" value="Beta-barrel_TonB"/>
</dbReference>
<evidence type="ECO:0000256" key="8">
    <source>
        <dbReference type="ARBA" id="ARBA00023136"/>
    </source>
</evidence>
<keyword evidence="4" id="KW-0812">Transmembrane</keyword>
<evidence type="ECO:0000256" key="1">
    <source>
        <dbReference type="ARBA" id="ARBA00004571"/>
    </source>
</evidence>
<evidence type="ECO:0000256" key="3">
    <source>
        <dbReference type="ARBA" id="ARBA00022496"/>
    </source>
</evidence>
<protein>
    <recommendedName>
        <fullName evidence="14">TonB-dependent receptor</fullName>
    </recommendedName>
</protein>
<dbReference type="InterPro" id="IPR039426">
    <property type="entry name" value="TonB-dep_rcpt-like"/>
</dbReference>
<feature type="region of interest" description="Disordered" evidence="10">
    <location>
        <begin position="556"/>
        <end position="576"/>
    </location>
</feature>
<dbReference type="InterPro" id="IPR036942">
    <property type="entry name" value="Beta-barrel_TonB_sf"/>
</dbReference>
<keyword evidence="6" id="KW-0406">Ion transport</keyword>
<organism evidence="13">
    <name type="scientific">hydrothermal vent metagenome</name>
    <dbReference type="NCBI Taxonomy" id="652676"/>
    <lineage>
        <taxon>unclassified sequences</taxon>
        <taxon>metagenomes</taxon>
        <taxon>ecological metagenomes</taxon>
    </lineage>
</organism>
<evidence type="ECO:0000256" key="10">
    <source>
        <dbReference type="SAM" id="MobiDB-lite"/>
    </source>
</evidence>
<evidence type="ECO:0000256" key="7">
    <source>
        <dbReference type="ARBA" id="ARBA00023077"/>
    </source>
</evidence>
<gene>
    <name evidence="13" type="ORF">MNBD_GAMMA14-2139</name>
</gene>
<dbReference type="Pfam" id="PF07715">
    <property type="entry name" value="Plug"/>
    <property type="match status" value="1"/>
</dbReference>
<evidence type="ECO:0000259" key="11">
    <source>
        <dbReference type="Pfam" id="PF00593"/>
    </source>
</evidence>
<feature type="domain" description="TonB-dependent receptor plug" evidence="12">
    <location>
        <begin position="18"/>
        <end position="123"/>
    </location>
</feature>
<sequence length="683" mass="76733">SALPTIIISPEWRPINAQSVAKSVSQFSGEQLDATGTQNTIDLQYDTPGFVFKTNSVLGQPYLRGVGSDIITAGAEASVATFIDGIYQPRAFDSIIDFYDIDRVEVIRGPQAVSLGRNVVGGAVSIHSRDPVFYRSAWADVLYGDYNKRQFRGAINIPVPAAHMALRLAGSTARRDGYSYNRFLDEDADNENYQAMRGKLLYRPGSNFSMLLTADYREEASNRAIAPWPDPNNGVNGGIEAGGIVPDDPRKLTSNVRPDLNIESARYSVRANWKMDQRELVSTTALLETDVTIALDLDGTNADFAGNFPSADSTAFMQEFRLFSTTTDRFNWTLGAFFLQEDARQTLDVRLPQAGIVSHPDGKVDTLSWALFGQVDYQFDSHWRARAGVRHSRDRRKLDLVKTVSSPSGVSTTAQNEQEAWQATTPELVLEYTPQDDRLYYVSVSRGYKAGGYNTSSIQPAFDPEYLWAWEFGVKSRLLDQRLQFNAAFFYYDYQDMQLRTPPEDASNGTFPRVINAAKSIIRGIDIETRYRPTWNFGLSLNATLMDARFEDFVSMDPNNPAENPDRSGDPLPQAPELSVNVGSDYTWPVDYGTITFRAGYRYQSAVYFNIYKDNDVKEKGYGIVNASLEFESRKGRWYGELYGRNLTDELYAQSIIRNDPLIGIKYFWGAPRTVGLRLGYRL</sequence>
<dbReference type="PANTHER" id="PTHR32552:SF81">
    <property type="entry name" value="TONB-DEPENDENT OUTER MEMBRANE RECEPTOR"/>
    <property type="match status" value="1"/>
</dbReference>
<evidence type="ECO:0000256" key="9">
    <source>
        <dbReference type="ARBA" id="ARBA00023237"/>
    </source>
</evidence>
<keyword evidence="5" id="KW-0408">Iron</keyword>
<keyword evidence="9" id="KW-0998">Cell outer membrane</keyword>
<dbReference type="GO" id="GO:0006826">
    <property type="term" value="P:iron ion transport"/>
    <property type="evidence" value="ECO:0007669"/>
    <property type="project" value="UniProtKB-KW"/>
</dbReference>
<keyword evidence="2" id="KW-0813">Transport</keyword>
<dbReference type="InterPro" id="IPR012910">
    <property type="entry name" value="Plug_dom"/>
</dbReference>
<dbReference type="Gene3D" id="2.40.170.20">
    <property type="entry name" value="TonB-dependent receptor, beta-barrel domain"/>
    <property type="match status" value="1"/>
</dbReference>
<dbReference type="GO" id="GO:0009279">
    <property type="term" value="C:cell outer membrane"/>
    <property type="evidence" value="ECO:0007669"/>
    <property type="project" value="UniProtKB-SubCell"/>
</dbReference>
<dbReference type="SUPFAM" id="SSF56935">
    <property type="entry name" value="Porins"/>
    <property type="match status" value="1"/>
</dbReference>
<dbReference type="AlphaFoldDB" id="A0A3B0Y9S7"/>
<dbReference type="PANTHER" id="PTHR32552">
    <property type="entry name" value="FERRICHROME IRON RECEPTOR-RELATED"/>
    <property type="match status" value="1"/>
</dbReference>
<reference evidence="13" key="1">
    <citation type="submission" date="2018-06" db="EMBL/GenBank/DDBJ databases">
        <authorList>
            <person name="Zhirakovskaya E."/>
        </authorList>
    </citation>
    <scope>NUCLEOTIDE SEQUENCE</scope>
</reference>
<feature type="domain" description="TonB-dependent receptor-like beta-barrel" evidence="11">
    <location>
        <begin position="216"/>
        <end position="632"/>
    </location>
</feature>
<keyword evidence="7" id="KW-0798">TonB box</keyword>
<name>A0A3B0Y9S7_9ZZZZ</name>
<evidence type="ECO:0000256" key="2">
    <source>
        <dbReference type="ARBA" id="ARBA00022448"/>
    </source>
</evidence>
<proteinExistence type="predicted"/>
<keyword evidence="8" id="KW-0472">Membrane</keyword>
<accession>A0A3B0Y9S7</accession>
<evidence type="ECO:0000259" key="12">
    <source>
        <dbReference type="Pfam" id="PF07715"/>
    </source>
</evidence>
<evidence type="ECO:0008006" key="14">
    <source>
        <dbReference type="Google" id="ProtNLM"/>
    </source>
</evidence>
<evidence type="ECO:0000256" key="6">
    <source>
        <dbReference type="ARBA" id="ARBA00023065"/>
    </source>
</evidence>
<feature type="non-terminal residue" evidence="13">
    <location>
        <position position="1"/>
    </location>
</feature>
<dbReference type="Pfam" id="PF00593">
    <property type="entry name" value="TonB_dep_Rec_b-barrel"/>
    <property type="match status" value="1"/>
</dbReference>
<dbReference type="PROSITE" id="PS52016">
    <property type="entry name" value="TONB_DEPENDENT_REC_3"/>
    <property type="match status" value="1"/>
</dbReference>
<comment type="subcellular location">
    <subcellularLocation>
        <location evidence="1">Cell outer membrane</location>
        <topology evidence="1">Multi-pass membrane protein</topology>
    </subcellularLocation>
</comment>
<evidence type="ECO:0000256" key="5">
    <source>
        <dbReference type="ARBA" id="ARBA00023004"/>
    </source>
</evidence>